<dbReference type="eggNOG" id="COG0597">
    <property type="taxonomic scope" value="Bacteria"/>
</dbReference>
<protein>
    <recommendedName>
        <fullName evidence="9">Lipoprotein signal peptidase</fullName>
        <ecNumber evidence="9">3.4.23.36</ecNumber>
    </recommendedName>
    <alternativeName>
        <fullName evidence="9">Prolipoprotein signal peptidase</fullName>
    </alternativeName>
    <alternativeName>
        <fullName evidence="9">Signal peptidase II</fullName>
        <shortName evidence="9">SPase II</shortName>
    </alternativeName>
</protein>
<keyword evidence="4 9" id="KW-0812">Transmembrane</keyword>
<dbReference type="AlphaFoldDB" id="C0CHW7"/>
<keyword evidence="2 9" id="KW-1003">Cell membrane</keyword>
<comment type="similarity">
    <text evidence="1 9 11">Belongs to the peptidase A8 family.</text>
</comment>
<evidence type="ECO:0000256" key="4">
    <source>
        <dbReference type="ARBA" id="ARBA00022692"/>
    </source>
</evidence>
<evidence type="ECO:0000256" key="9">
    <source>
        <dbReference type="HAMAP-Rule" id="MF_00161"/>
    </source>
</evidence>
<evidence type="ECO:0000256" key="8">
    <source>
        <dbReference type="ARBA" id="ARBA00023136"/>
    </source>
</evidence>
<accession>C0CHW7</accession>
<gene>
    <name evidence="9" type="primary">lspA</name>
    <name evidence="12" type="ORF">RUMHYD_00431</name>
</gene>
<dbReference type="PANTHER" id="PTHR33695:SF1">
    <property type="entry name" value="LIPOPROTEIN SIGNAL PEPTIDASE"/>
    <property type="match status" value="1"/>
</dbReference>
<keyword evidence="7 9" id="KW-1133">Transmembrane helix</keyword>
<evidence type="ECO:0000256" key="5">
    <source>
        <dbReference type="ARBA" id="ARBA00022750"/>
    </source>
</evidence>
<evidence type="ECO:0000256" key="2">
    <source>
        <dbReference type="ARBA" id="ARBA00022475"/>
    </source>
</evidence>
<dbReference type="GO" id="GO:0004190">
    <property type="term" value="F:aspartic-type endopeptidase activity"/>
    <property type="evidence" value="ECO:0007669"/>
    <property type="project" value="UniProtKB-UniRule"/>
</dbReference>
<evidence type="ECO:0000256" key="3">
    <source>
        <dbReference type="ARBA" id="ARBA00022670"/>
    </source>
</evidence>
<keyword evidence="8 9" id="KW-0472">Membrane</keyword>
<keyword evidence="3 9" id="KW-0645">Protease</keyword>
<feature type="active site" evidence="9">
    <location>
        <position position="136"/>
    </location>
</feature>
<dbReference type="NCBIfam" id="TIGR00077">
    <property type="entry name" value="lspA"/>
    <property type="match status" value="1"/>
</dbReference>
<dbReference type="PROSITE" id="PS00855">
    <property type="entry name" value="SPASE_II"/>
    <property type="match status" value="1"/>
</dbReference>
<evidence type="ECO:0000256" key="1">
    <source>
        <dbReference type="ARBA" id="ARBA00006139"/>
    </source>
</evidence>
<reference evidence="12 13" key="1">
    <citation type="submission" date="2009-01" db="EMBL/GenBank/DDBJ databases">
        <authorList>
            <person name="Fulton L."/>
            <person name="Clifton S."/>
            <person name="Fulton B."/>
            <person name="Xu J."/>
            <person name="Minx P."/>
            <person name="Pepin K.H."/>
            <person name="Johnson M."/>
            <person name="Bhonagiri V."/>
            <person name="Nash W.E."/>
            <person name="Mardis E.R."/>
            <person name="Wilson R.K."/>
        </authorList>
    </citation>
    <scope>NUCLEOTIDE SEQUENCE [LARGE SCALE GENOMIC DNA]</scope>
    <source>
        <strain evidence="13">DSM 10507 / JCM 14656 / S5a33</strain>
    </source>
</reference>
<name>C0CHW7_BLAHS</name>
<comment type="pathway">
    <text evidence="9">Protein modification; lipoprotein biosynthesis (signal peptide cleavage).</text>
</comment>
<keyword evidence="6 9" id="KW-0378">Hydrolase</keyword>
<dbReference type="EMBL" id="ACBZ01000016">
    <property type="protein sequence ID" value="EEG50649.1"/>
    <property type="molecule type" value="Genomic_DNA"/>
</dbReference>
<dbReference type="Proteomes" id="UP000003100">
    <property type="component" value="Unassembled WGS sequence"/>
</dbReference>
<dbReference type="PATRIC" id="fig|476272.21.peg.3438"/>
<comment type="function">
    <text evidence="9 10">This protein specifically catalyzes the removal of signal peptides from prolipoproteins.</text>
</comment>
<sequence length="168" mass="19460">MTKKTAIIKGILGFLLFFLADQGTKLLAVRNLKGKESVELIPGVLEFQYLENRGAAFGILQNQQWLFILLCCVFLVIAAYFYYRLPLEKKYWLFRLMAVLLAAGALGNLVDRILHKYVVDFIYFSLIHFPIFNVADCCVVIGGILMLFNVLVVYKEEDYSFLKWRRSR</sequence>
<feature type="active site" evidence="9">
    <location>
        <position position="120"/>
    </location>
</feature>
<dbReference type="HOGENOM" id="CLU_083252_3_3_9"/>
<comment type="subcellular location">
    <subcellularLocation>
        <location evidence="9">Cell membrane</location>
        <topology evidence="9">Multi-pass membrane protein</topology>
    </subcellularLocation>
</comment>
<dbReference type="HAMAP" id="MF_00161">
    <property type="entry name" value="LspA"/>
    <property type="match status" value="1"/>
</dbReference>
<evidence type="ECO:0000256" key="6">
    <source>
        <dbReference type="ARBA" id="ARBA00022801"/>
    </source>
</evidence>
<reference evidence="12 13" key="2">
    <citation type="submission" date="2009-02" db="EMBL/GenBank/DDBJ databases">
        <title>Draft genome sequence of Blautia hydrogenotrophica DSM 10507 (Ruminococcus hydrogenotrophicus DSM 10507).</title>
        <authorList>
            <person name="Sudarsanam P."/>
            <person name="Ley R."/>
            <person name="Guruge J."/>
            <person name="Turnbaugh P.J."/>
            <person name="Mahowald M."/>
            <person name="Liep D."/>
            <person name="Gordon J."/>
        </authorList>
    </citation>
    <scope>NUCLEOTIDE SEQUENCE [LARGE SCALE GENOMIC DNA]</scope>
    <source>
        <strain evidence="13">DSM 10507 / JCM 14656 / S5a33</strain>
    </source>
</reference>
<proteinExistence type="inferred from homology"/>
<evidence type="ECO:0000256" key="11">
    <source>
        <dbReference type="RuleBase" id="RU004181"/>
    </source>
</evidence>
<evidence type="ECO:0000313" key="12">
    <source>
        <dbReference type="EMBL" id="EEG50649.1"/>
    </source>
</evidence>
<dbReference type="UniPathway" id="UPA00665"/>
<dbReference type="RefSeq" id="WP_005945590.1">
    <property type="nucleotide sequence ID" value="NZ_CP136423.1"/>
</dbReference>
<evidence type="ECO:0000313" key="13">
    <source>
        <dbReference type="Proteomes" id="UP000003100"/>
    </source>
</evidence>
<keyword evidence="13" id="KW-1185">Reference proteome</keyword>
<comment type="catalytic activity">
    <reaction evidence="9 10">
        <text>Release of signal peptides from bacterial membrane prolipoproteins. Hydrolyzes -Xaa-Yaa-Zaa-|-(S,diacylglyceryl)Cys-, in which Xaa is hydrophobic (preferably Leu), and Yaa (Ala or Ser) and Zaa (Gly or Ala) have small, neutral side chains.</text>
        <dbReference type="EC" id="3.4.23.36"/>
    </reaction>
</comment>
<evidence type="ECO:0000256" key="7">
    <source>
        <dbReference type="ARBA" id="ARBA00022989"/>
    </source>
</evidence>
<dbReference type="GO" id="GO:0006508">
    <property type="term" value="P:proteolysis"/>
    <property type="evidence" value="ECO:0007669"/>
    <property type="project" value="UniProtKB-KW"/>
</dbReference>
<dbReference type="PRINTS" id="PR00781">
    <property type="entry name" value="LIPOSIGPTASE"/>
</dbReference>
<dbReference type="EC" id="3.4.23.36" evidence="9"/>
<dbReference type="PANTHER" id="PTHR33695">
    <property type="entry name" value="LIPOPROTEIN SIGNAL PEPTIDASE"/>
    <property type="match status" value="1"/>
</dbReference>
<dbReference type="Pfam" id="PF01252">
    <property type="entry name" value="Peptidase_A8"/>
    <property type="match status" value="1"/>
</dbReference>
<keyword evidence="5 9" id="KW-0064">Aspartyl protease</keyword>
<dbReference type="InterPro" id="IPR001872">
    <property type="entry name" value="Peptidase_A8"/>
</dbReference>
<organism evidence="12 13">
    <name type="scientific">Blautia hydrogenotrophica (strain DSM 10507 / JCM 14656 / S5a33)</name>
    <name type="common">Ruminococcus hydrogenotrophicus</name>
    <dbReference type="NCBI Taxonomy" id="476272"/>
    <lineage>
        <taxon>Bacteria</taxon>
        <taxon>Bacillati</taxon>
        <taxon>Bacillota</taxon>
        <taxon>Clostridia</taxon>
        <taxon>Lachnospirales</taxon>
        <taxon>Lachnospiraceae</taxon>
        <taxon>Blautia</taxon>
    </lineage>
</organism>
<dbReference type="GeneID" id="86821681"/>
<evidence type="ECO:0000256" key="10">
    <source>
        <dbReference type="RuleBase" id="RU000594"/>
    </source>
</evidence>
<dbReference type="GO" id="GO:0005886">
    <property type="term" value="C:plasma membrane"/>
    <property type="evidence" value="ECO:0007669"/>
    <property type="project" value="UniProtKB-SubCell"/>
</dbReference>